<gene>
    <name evidence="1" type="ORF">CASFOL_009405</name>
</gene>
<proteinExistence type="predicted"/>
<sequence length="38" mass="4560">MEREATTVKPYFRDSPTSDDIHSIDELLEEWLQYIDSE</sequence>
<evidence type="ECO:0000313" key="2">
    <source>
        <dbReference type="Proteomes" id="UP001632038"/>
    </source>
</evidence>
<comment type="caution">
    <text evidence="1">The sequence shown here is derived from an EMBL/GenBank/DDBJ whole genome shotgun (WGS) entry which is preliminary data.</text>
</comment>
<name>A0ABD3DYK4_9LAMI</name>
<evidence type="ECO:0000313" key="1">
    <source>
        <dbReference type="EMBL" id="KAL3646861.1"/>
    </source>
</evidence>
<keyword evidence="2" id="KW-1185">Reference proteome</keyword>
<reference evidence="2" key="1">
    <citation type="journal article" date="2024" name="IScience">
        <title>Strigolactones Initiate the Formation of Haustorium-like Structures in Castilleja.</title>
        <authorList>
            <person name="Buerger M."/>
            <person name="Peterson D."/>
            <person name="Chory J."/>
        </authorList>
    </citation>
    <scope>NUCLEOTIDE SEQUENCE [LARGE SCALE GENOMIC DNA]</scope>
</reference>
<dbReference type="AlphaFoldDB" id="A0ABD3DYK4"/>
<dbReference type="Proteomes" id="UP001632038">
    <property type="component" value="Unassembled WGS sequence"/>
</dbReference>
<organism evidence="1 2">
    <name type="scientific">Castilleja foliolosa</name>
    <dbReference type="NCBI Taxonomy" id="1961234"/>
    <lineage>
        <taxon>Eukaryota</taxon>
        <taxon>Viridiplantae</taxon>
        <taxon>Streptophyta</taxon>
        <taxon>Embryophyta</taxon>
        <taxon>Tracheophyta</taxon>
        <taxon>Spermatophyta</taxon>
        <taxon>Magnoliopsida</taxon>
        <taxon>eudicotyledons</taxon>
        <taxon>Gunneridae</taxon>
        <taxon>Pentapetalae</taxon>
        <taxon>asterids</taxon>
        <taxon>lamiids</taxon>
        <taxon>Lamiales</taxon>
        <taxon>Orobanchaceae</taxon>
        <taxon>Pedicularideae</taxon>
        <taxon>Castillejinae</taxon>
        <taxon>Castilleja</taxon>
    </lineage>
</organism>
<dbReference type="EMBL" id="JAVIJP010000011">
    <property type="protein sequence ID" value="KAL3646861.1"/>
    <property type="molecule type" value="Genomic_DNA"/>
</dbReference>
<accession>A0ABD3DYK4</accession>
<protein>
    <submittedName>
        <fullName evidence="1">Uncharacterized protein</fullName>
    </submittedName>
</protein>